<gene>
    <name evidence="1" type="ORF">GCM10017581_082070</name>
</gene>
<dbReference type="EMBL" id="BSFP01000072">
    <property type="protein sequence ID" value="GLL06457.1"/>
    <property type="molecule type" value="Genomic_DNA"/>
</dbReference>
<name>A0A9W6KSL2_9ACTN</name>
<dbReference type="AlphaFoldDB" id="A0A9W6KSL2"/>
<dbReference type="SUPFAM" id="SSF53474">
    <property type="entry name" value="alpha/beta-Hydrolases"/>
    <property type="match status" value="1"/>
</dbReference>
<keyword evidence="2" id="KW-1185">Reference proteome</keyword>
<reference evidence="1" key="2">
    <citation type="submission" date="2023-01" db="EMBL/GenBank/DDBJ databases">
        <authorList>
            <person name="Sun Q."/>
            <person name="Evtushenko L."/>
        </authorList>
    </citation>
    <scope>NUCLEOTIDE SEQUENCE</scope>
    <source>
        <strain evidence="1">VKM Ac-1321</strain>
    </source>
</reference>
<dbReference type="RefSeq" id="WP_261965309.1">
    <property type="nucleotide sequence ID" value="NZ_BAAAXA010000001.1"/>
</dbReference>
<accession>A0A9W6KSL2</accession>
<sequence length="123" mass="12504">MSGNRPDQDLIGASRGATATLVAAAALDPAPAAVVSLSAPADYAGEDARRAVSGLRAPVLYVAATSDWEFGATARALYDATPAPGRRLVVVAGVQHGSDLLTEAAEGTADAVRAVDDFLRTVR</sequence>
<organism evidence="1 2">
    <name type="scientific">Dactylosporangium matsuzakiense</name>
    <dbReference type="NCBI Taxonomy" id="53360"/>
    <lineage>
        <taxon>Bacteria</taxon>
        <taxon>Bacillati</taxon>
        <taxon>Actinomycetota</taxon>
        <taxon>Actinomycetes</taxon>
        <taxon>Micromonosporales</taxon>
        <taxon>Micromonosporaceae</taxon>
        <taxon>Dactylosporangium</taxon>
    </lineage>
</organism>
<dbReference type="InterPro" id="IPR029058">
    <property type="entry name" value="AB_hydrolase_fold"/>
</dbReference>
<evidence type="ECO:0000313" key="2">
    <source>
        <dbReference type="Proteomes" id="UP001143480"/>
    </source>
</evidence>
<protein>
    <recommendedName>
        <fullName evidence="3">Alpha/beta hydrolase family protein</fullName>
    </recommendedName>
</protein>
<evidence type="ECO:0000313" key="1">
    <source>
        <dbReference type="EMBL" id="GLL06457.1"/>
    </source>
</evidence>
<proteinExistence type="predicted"/>
<dbReference type="Gene3D" id="3.40.50.1820">
    <property type="entry name" value="alpha/beta hydrolase"/>
    <property type="match status" value="1"/>
</dbReference>
<dbReference type="Proteomes" id="UP001143480">
    <property type="component" value="Unassembled WGS sequence"/>
</dbReference>
<evidence type="ECO:0008006" key="3">
    <source>
        <dbReference type="Google" id="ProtNLM"/>
    </source>
</evidence>
<comment type="caution">
    <text evidence="1">The sequence shown here is derived from an EMBL/GenBank/DDBJ whole genome shotgun (WGS) entry which is preliminary data.</text>
</comment>
<reference evidence="1" key="1">
    <citation type="journal article" date="2014" name="Int. J. Syst. Evol. Microbiol.">
        <title>Complete genome sequence of Corynebacterium casei LMG S-19264T (=DSM 44701T), isolated from a smear-ripened cheese.</title>
        <authorList>
            <consortium name="US DOE Joint Genome Institute (JGI-PGF)"/>
            <person name="Walter F."/>
            <person name="Albersmeier A."/>
            <person name="Kalinowski J."/>
            <person name="Ruckert C."/>
        </authorList>
    </citation>
    <scope>NUCLEOTIDE SEQUENCE</scope>
    <source>
        <strain evidence="1">VKM Ac-1321</strain>
    </source>
</reference>